<feature type="transmembrane region" description="Helical" evidence="13">
    <location>
        <begin position="160"/>
        <end position="183"/>
    </location>
</feature>
<keyword evidence="8 13" id="KW-0472">Membrane</keyword>
<dbReference type="Gene3D" id="1.10.287.70">
    <property type="match status" value="1"/>
</dbReference>
<dbReference type="Pfam" id="PF00060">
    <property type="entry name" value="Lig_chan"/>
    <property type="match status" value="1"/>
</dbReference>
<sequence length="380" mass="42322">MTLTIKVIALTYYLLVMESFVHTIYGSKINNLQGKNLRVVTGNFPVIPIVLNSSGHIVGHSGLLSNQLLYLSAKLNFTFDIFASRENTNGVKQKNGTWNGIIGHILRGEADLGLVPFAITLERYEAIEFSGRIGGDGSGILVKYPDPSVSFTGAFDVFSIGMWIGWIVSGLVIVVISISLAYVTKRQSFGVGEHDAIRAGTFAWYLFGTMVSQGDYCRFRQSSQKLLAATWCLIAFVFVNVYNSTLTSYMSVTYQRPIINSMSDLAANPSYKMTLFTGSIQEIDLHLSNNEAYKIVADRVKKCSDCNKFSITDIVTPVLEKDNYVALLPISTSISLLHKYNSERIKCRLAMAYQKQVQSWKPMFLGVPKSSPYIEEINRE</sequence>
<dbReference type="GO" id="GO:0015276">
    <property type="term" value="F:ligand-gated monoatomic ion channel activity"/>
    <property type="evidence" value="ECO:0007669"/>
    <property type="project" value="InterPro"/>
</dbReference>
<evidence type="ECO:0000256" key="10">
    <source>
        <dbReference type="ARBA" id="ARBA00023180"/>
    </source>
</evidence>
<evidence type="ECO:0008006" key="18">
    <source>
        <dbReference type="Google" id="ProtNLM"/>
    </source>
</evidence>
<dbReference type="PANTHER" id="PTHR42643:SF24">
    <property type="entry name" value="IONOTROPIC RECEPTOR 60A"/>
    <property type="match status" value="1"/>
</dbReference>
<evidence type="ECO:0000256" key="8">
    <source>
        <dbReference type="ARBA" id="ARBA00023136"/>
    </source>
</evidence>
<dbReference type="AlphaFoldDB" id="E9HFE3"/>
<evidence type="ECO:0000313" key="17">
    <source>
        <dbReference type="Proteomes" id="UP000000305"/>
    </source>
</evidence>
<dbReference type="InterPro" id="IPR052192">
    <property type="entry name" value="Insect_Ionotropic_Sensory_Rcpt"/>
</dbReference>
<evidence type="ECO:0000256" key="13">
    <source>
        <dbReference type="SAM" id="Phobius"/>
    </source>
</evidence>
<dbReference type="OrthoDB" id="6356996at2759"/>
<dbReference type="InParanoid" id="E9HFE3"/>
<keyword evidence="3" id="KW-0813">Transport</keyword>
<feature type="transmembrane region" description="Helical" evidence="13">
    <location>
        <begin position="7"/>
        <end position="25"/>
    </location>
</feature>
<accession>E9HFE3</accession>
<comment type="similarity">
    <text evidence="2">Belongs to the glutamate-gated ion channel (TC 1.A.10.1) family.</text>
</comment>
<dbReference type="InterPro" id="IPR001320">
    <property type="entry name" value="Iontro_rcpt_C"/>
</dbReference>
<organism evidence="16 17">
    <name type="scientific">Daphnia pulex</name>
    <name type="common">Water flea</name>
    <dbReference type="NCBI Taxonomy" id="6669"/>
    <lineage>
        <taxon>Eukaryota</taxon>
        <taxon>Metazoa</taxon>
        <taxon>Ecdysozoa</taxon>
        <taxon>Arthropoda</taxon>
        <taxon>Crustacea</taxon>
        <taxon>Branchiopoda</taxon>
        <taxon>Diplostraca</taxon>
        <taxon>Cladocera</taxon>
        <taxon>Anomopoda</taxon>
        <taxon>Daphniidae</taxon>
        <taxon>Daphnia</taxon>
    </lineage>
</organism>
<evidence type="ECO:0000256" key="7">
    <source>
        <dbReference type="ARBA" id="ARBA00023065"/>
    </source>
</evidence>
<dbReference type="OMA" id="IPRCATK"/>
<dbReference type="Gene3D" id="3.40.190.10">
    <property type="entry name" value="Periplasmic binding protein-like II"/>
    <property type="match status" value="1"/>
</dbReference>
<dbReference type="GO" id="GO:0005886">
    <property type="term" value="C:plasma membrane"/>
    <property type="evidence" value="ECO:0007669"/>
    <property type="project" value="UniProtKB-SubCell"/>
</dbReference>
<keyword evidence="5 13" id="KW-0812">Transmembrane</keyword>
<evidence type="ECO:0000259" key="14">
    <source>
        <dbReference type="Pfam" id="PF00060"/>
    </source>
</evidence>
<keyword evidence="17" id="KW-1185">Reference proteome</keyword>
<keyword evidence="6 13" id="KW-1133">Transmembrane helix</keyword>
<dbReference type="InterPro" id="IPR019594">
    <property type="entry name" value="Glu/Gly-bd"/>
</dbReference>
<evidence type="ECO:0000256" key="12">
    <source>
        <dbReference type="ARBA" id="ARBA00023303"/>
    </source>
</evidence>
<keyword evidence="12" id="KW-0407">Ion channel</keyword>
<name>E9HFE3_DAPPU</name>
<evidence type="ECO:0000256" key="1">
    <source>
        <dbReference type="ARBA" id="ARBA00004651"/>
    </source>
</evidence>
<evidence type="ECO:0000256" key="4">
    <source>
        <dbReference type="ARBA" id="ARBA00022475"/>
    </source>
</evidence>
<comment type="subcellular location">
    <subcellularLocation>
        <location evidence="1">Cell membrane</location>
        <topology evidence="1">Multi-pass membrane protein</topology>
    </subcellularLocation>
</comment>
<evidence type="ECO:0000256" key="3">
    <source>
        <dbReference type="ARBA" id="ARBA00022448"/>
    </source>
</evidence>
<keyword evidence="7" id="KW-0406">Ion transport</keyword>
<keyword evidence="10" id="KW-0325">Glycoprotein</keyword>
<feature type="transmembrane region" description="Helical" evidence="13">
    <location>
        <begin position="226"/>
        <end position="243"/>
    </location>
</feature>
<feature type="domain" description="Ionotropic glutamate receptor L-glutamate and glycine-binding" evidence="15">
    <location>
        <begin position="62"/>
        <end position="145"/>
    </location>
</feature>
<reference evidence="16 17" key="1">
    <citation type="journal article" date="2011" name="Science">
        <title>The ecoresponsive genome of Daphnia pulex.</title>
        <authorList>
            <person name="Colbourne J.K."/>
            <person name="Pfrender M.E."/>
            <person name="Gilbert D."/>
            <person name="Thomas W.K."/>
            <person name="Tucker A."/>
            <person name="Oakley T.H."/>
            <person name="Tokishita S."/>
            <person name="Aerts A."/>
            <person name="Arnold G.J."/>
            <person name="Basu M.K."/>
            <person name="Bauer D.J."/>
            <person name="Caceres C.E."/>
            <person name="Carmel L."/>
            <person name="Casola C."/>
            <person name="Choi J.H."/>
            <person name="Detter J.C."/>
            <person name="Dong Q."/>
            <person name="Dusheyko S."/>
            <person name="Eads B.D."/>
            <person name="Frohlich T."/>
            <person name="Geiler-Samerotte K.A."/>
            <person name="Gerlach D."/>
            <person name="Hatcher P."/>
            <person name="Jogdeo S."/>
            <person name="Krijgsveld J."/>
            <person name="Kriventseva E.V."/>
            <person name="Kultz D."/>
            <person name="Laforsch C."/>
            <person name="Lindquist E."/>
            <person name="Lopez J."/>
            <person name="Manak J.R."/>
            <person name="Muller J."/>
            <person name="Pangilinan J."/>
            <person name="Patwardhan R.P."/>
            <person name="Pitluck S."/>
            <person name="Pritham E.J."/>
            <person name="Rechtsteiner A."/>
            <person name="Rho M."/>
            <person name="Rogozin I.B."/>
            <person name="Sakarya O."/>
            <person name="Salamov A."/>
            <person name="Schaack S."/>
            <person name="Shapiro H."/>
            <person name="Shiga Y."/>
            <person name="Skalitzky C."/>
            <person name="Smith Z."/>
            <person name="Souvorov A."/>
            <person name="Sung W."/>
            <person name="Tang Z."/>
            <person name="Tsuchiya D."/>
            <person name="Tu H."/>
            <person name="Vos H."/>
            <person name="Wang M."/>
            <person name="Wolf Y.I."/>
            <person name="Yamagata H."/>
            <person name="Yamada T."/>
            <person name="Ye Y."/>
            <person name="Shaw J.R."/>
            <person name="Andrews J."/>
            <person name="Crease T.J."/>
            <person name="Tang H."/>
            <person name="Lucas S.M."/>
            <person name="Robertson H.M."/>
            <person name="Bork P."/>
            <person name="Koonin E.V."/>
            <person name="Zdobnov E.M."/>
            <person name="Grigoriev I.V."/>
            <person name="Lynch M."/>
            <person name="Boore J.L."/>
        </authorList>
    </citation>
    <scope>NUCLEOTIDE SEQUENCE [LARGE SCALE GENOMIC DNA]</scope>
</reference>
<evidence type="ECO:0000256" key="11">
    <source>
        <dbReference type="ARBA" id="ARBA00023286"/>
    </source>
</evidence>
<gene>
    <name evidence="16" type="ORF">DAPPUDRAFT_113578</name>
</gene>
<dbReference type="SUPFAM" id="SSF53850">
    <property type="entry name" value="Periplasmic binding protein-like II"/>
    <property type="match status" value="1"/>
</dbReference>
<evidence type="ECO:0000256" key="5">
    <source>
        <dbReference type="ARBA" id="ARBA00022692"/>
    </source>
</evidence>
<dbReference type="KEGG" id="dpx:DAPPUDRAFT_113578"/>
<evidence type="ECO:0000259" key="15">
    <source>
        <dbReference type="Pfam" id="PF10613"/>
    </source>
</evidence>
<dbReference type="GO" id="GO:0050906">
    <property type="term" value="P:detection of stimulus involved in sensory perception"/>
    <property type="evidence" value="ECO:0007669"/>
    <property type="project" value="UniProtKB-ARBA"/>
</dbReference>
<dbReference type="FunFam" id="1.10.287.70:FF:000458">
    <property type="entry name" value="Uncharacterized protein"/>
    <property type="match status" value="1"/>
</dbReference>
<proteinExistence type="inferred from homology"/>
<evidence type="ECO:0000256" key="2">
    <source>
        <dbReference type="ARBA" id="ARBA00008685"/>
    </source>
</evidence>
<feature type="domain" description="Ionotropic glutamate receptor C-terminal" evidence="14">
    <location>
        <begin position="166"/>
        <end position="301"/>
    </location>
</feature>
<keyword evidence="4" id="KW-1003">Cell membrane</keyword>
<dbReference type="Proteomes" id="UP000000305">
    <property type="component" value="Unassembled WGS sequence"/>
</dbReference>
<keyword evidence="11" id="KW-1071">Ligand-gated ion channel</keyword>
<evidence type="ECO:0000256" key="6">
    <source>
        <dbReference type="ARBA" id="ARBA00022989"/>
    </source>
</evidence>
<dbReference type="eggNOG" id="KOG1054">
    <property type="taxonomic scope" value="Eukaryota"/>
</dbReference>
<evidence type="ECO:0000313" key="16">
    <source>
        <dbReference type="EMBL" id="EFX69517.1"/>
    </source>
</evidence>
<dbReference type="EMBL" id="GL732635">
    <property type="protein sequence ID" value="EFX69517.1"/>
    <property type="molecule type" value="Genomic_DNA"/>
</dbReference>
<evidence type="ECO:0000256" key="9">
    <source>
        <dbReference type="ARBA" id="ARBA00023170"/>
    </source>
</evidence>
<dbReference type="PhylomeDB" id="E9HFE3"/>
<dbReference type="PANTHER" id="PTHR42643">
    <property type="entry name" value="IONOTROPIC RECEPTOR 20A-RELATED"/>
    <property type="match status" value="1"/>
</dbReference>
<dbReference type="HOGENOM" id="CLU_007257_4_3_1"/>
<dbReference type="Pfam" id="PF10613">
    <property type="entry name" value="Lig_chan-Glu_bd"/>
    <property type="match status" value="1"/>
</dbReference>
<keyword evidence="9" id="KW-0675">Receptor</keyword>
<protein>
    <recommendedName>
        <fullName evidence="18">Ionotropic glutamate receptor C-terminal domain-containing protein</fullName>
    </recommendedName>
</protein>